<feature type="domain" description="Anticodon-binding" evidence="9">
    <location>
        <begin position="103"/>
        <end position="190"/>
    </location>
</feature>
<dbReference type="CDD" id="cd00859">
    <property type="entry name" value="HisRS_anticodon"/>
    <property type="match status" value="1"/>
</dbReference>
<comment type="caution">
    <text evidence="11">The sequence shown here is derived from an EMBL/GenBank/DDBJ whole genome shotgun (WGS) entry which is preliminary data.</text>
</comment>
<proteinExistence type="inferred from homology"/>
<keyword evidence="6" id="KW-0648">Protein biosynthesis</keyword>
<feature type="domain" description="Class II Histidinyl-tRNA synthetase (HisRS)-like catalytic core" evidence="10">
    <location>
        <begin position="6"/>
        <end position="84"/>
    </location>
</feature>
<name>A0A644ZGG5_9ZZZZ</name>
<protein>
    <recommendedName>
        <fullName evidence="2">histidine--tRNA ligase</fullName>
        <ecNumber evidence="2">6.1.1.21</ecNumber>
    </recommendedName>
</protein>
<dbReference type="AlphaFoldDB" id="A0A644ZGG5"/>
<comment type="catalytic activity">
    <reaction evidence="8">
        <text>tRNA(His) + L-histidine + ATP = L-histidyl-tRNA(His) + AMP + diphosphate + H(+)</text>
        <dbReference type="Rhea" id="RHEA:17313"/>
        <dbReference type="Rhea" id="RHEA-COMP:9665"/>
        <dbReference type="Rhea" id="RHEA-COMP:9689"/>
        <dbReference type="ChEBI" id="CHEBI:15378"/>
        <dbReference type="ChEBI" id="CHEBI:30616"/>
        <dbReference type="ChEBI" id="CHEBI:33019"/>
        <dbReference type="ChEBI" id="CHEBI:57595"/>
        <dbReference type="ChEBI" id="CHEBI:78442"/>
        <dbReference type="ChEBI" id="CHEBI:78527"/>
        <dbReference type="ChEBI" id="CHEBI:456215"/>
        <dbReference type="EC" id="6.1.1.21"/>
    </reaction>
</comment>
<dbReference type="Gene3D" id="3.40.50.800">
    <property type="entry name" value="Anticodon-binding domain"/>
    <property type="match status" value="1"/>
</dbReference>
<keyword evidence="3 11" id="KW-0436">Ligase</keyword>
<evidence type="ECO:0000256" key="7">
    <source>
        <dbReference type="ARBA" id="ARBA00023146"/>
    </source>
</evidence>
<gene>
    <name evidence="11" type="primary">hisS_35</name>
    <name evidence="11" type="ORF">SDC9_86576</name>
</gene>
<dbReference type="InterPro" id="IPR045864">
    <property type="entry name" value="aa-tRNA-synth_II/BPL/LPL"/>
</dbReference>
<evidence type="ECO:0000256" key="1">
    <source>
        <dbReference type="ARBA" id="ARBA00008226"/>
    </source>
</evidence>
<dbReference type="InterPro" id="IPR036621">
    <property type="entry name" value="Anticodon-bd_dom_sf"/>
</dbReference>
<evidence type="ECO:0000256" key="8">
    <source>
        <dbReference type="ARBA" id="ARBA00047639"/>
    </source>
</evidence>
<dbReference type="EC" id="6.1.1.21" evidence="2"/>
<evidence type="ECO:0000259" key="10">
    <source>
        <dbReference type="Pfam" id="PF13393"/>
    </source>
</evidence>
<evidence type="ECO:0000313" key="11">
    <source>
        <dbReference type="EMBL" id="MPM39940.1"/>
    </source>
</evidence>
<dbReference type="GO" id="GO:0005524">
    <property type="term" value="F:ATP binding"/>
    <property type="evidence" value="ECO:0007669"/>
    <property type="project" value="UniProtKB-KW"/>
</dbReference>
<keyword evidence="4" id="KW-0547">Nucleotide-binding</keyword>
<dbReference type="EMBL" id="VSSQ01008820">
    <property type="protein sequence ID" value="MPM39940.1"/>
    <property type="molecule type" value="Genomic_DNA"/>
</dbReference>
<reference evidence="11" key="1">
    <citation type="submission" date="2019-08" db="EMBL/GenBank/DDBJ databases">
        <authorList>
            <person name="Kucharzyk K."/>
            <person name="Murdoch R.W."/>
            <person name="Higgins S."/>
            <person name="Loffler F."/>
        </authorList>
    </citation>
    <scope>NUCLEOTIDE SEQUENCE</scope>
</reference>
<dbReference type="GO" id="GO:0004821">
    <property type="term" value="F:histidine-tRNA ligase activity"/>
    <property type="evidence" value="ECO:0007669"/>
    <property type="project" value="UniProtKB-EC"/>
</dbReference>
<keyword evidence="5" id="KW-0067">ATP-binding</keyword>
<evidence type="ECO:0000256" key="3">
    <source>
        <dbReference type="ARBA" id="ARBA00022598"/>
    </source>
</evidence>
<evidence type="ECO:0000259" key="9">
    <source>
        <dbReference type="Pfam" id="PF03129"/>
    </source>
</evidence>
<dbReference type="GO" id="GO:0006412">
    <property type="term" value="P:translation"/>
    <property type="evidence" value="ECO:0007669"/>
    <property type="project" value="UniProtKB-KW"/>
</dbReference>
<dbReference type="Pfam" id="PF13393">
    <property type="entry name" value="tRNA-synt_His"/>
    <property type="match status" value="1"/>
</dbReference>
<dbReference type="SUPFAM" id="SSF55681">
    <property type="entry name" value="Class II aaRS and biotin synthetases"/>
    <property type="match status" value="1"/>
</dbReference>
<accession>A0A644ZGG5</accession>
<dbReference type="InterPro" id="IPR004154">
    <property type="entry name" value="Anticodon-bd"/>
</dbReference>
<sequence length="190" mass="21005">MAQPDEKLSQVLNALKDFDIPQTAFVFDPSLVRGCDYYTSTIFEVQVPEANGSIGGGGRYDNLIETLGGPSIPAVGFSFGFERLVDVIQDLKLIPKENQNNIKILIANLGEETQKEIINLTKQLRQNNISSIIYPDNEKLGKQIKYALNLGISYLAIIGTDEAKNNQITLKNLATTDQQTVSLKELVDML</sequence>
<organism evidence="11">
    <name type="scientific">bioreactor metagenome</name>
    <dbReference type="NCBI Taxonomy" id="1076179"/>
    <lineage>
        <taxon>unclassified sequences</taxon>
        <taxon>metagenomes</taxon>
        <taxon>ecological metagenomes</taxon>
    </lineage>
</organism>
<evidence type="ECO:0000256" key="6">
    <source>
        <dbReference type="ARBA" id="ARBA00022917"/>
    </source>
</evidence>
<dbReference type="InterPro" id="IPR033656">
    <property type="entry name" value="HisRS_anticodon"/>
</dbReference>
<keyword evidence="7" id="KW-0030">Aminoacyl-tRNA synthetase</keyword>
<evidence type="ECO:0000256" key="5">
    <source>
        <dbReference type="ARBA" id="ARBA00022840"/>
    </source>
</evidence>
<evidence type="ECO:0000256" key="2">
    <source>
        <dbReference type="ARBA" id="ARBA00012815"/>
    </source>
</evidence>
<dbReference type="SUPFAM" id="SSF52954">
    <property type="entry name" value="Class II aaRS ABD-related"/>
    <property type="match status" value="1"/>
</dbReference>
<dbReference type="PANTHER" id="PTHR11476:SF7">
    <property type="entry name" value="HISTIDINE--TRNA LIGASE"/>
    <property type="match status" value="1"/>
</dbReference>
<dbReference type="InterPro" id="IPR041715">
    <property type="entry name" value="HisRS-like_core"/>
</dbReference>
<dbReference type="Pfam" id="PF03129">
    <property type="entry name" value="HGTP_anticodon"/>
    <property type="match status" value="1"/>
</dbReference>
<dbReference type="Gene3D" id="3.30.930.10">
    <property type="entry name" value="Bira Bifunctional Protein, Domain 2"/>
    <property type="match status" value="1"/>
</dbReference>
<evidence type="ECO:0000256" key="4">
    <source>
        <dbReference type="ARBA" id="ARBA00022741"/>
    </source>
</evidence>
<dbReference type="PANTHER" id="PTHR11476">
    <property type="entry name" value="HISTIDYL-TRNA SYNTHETASE"/>
    <property type="match status" value="1"/>
</dbReference>
<comment type="similarity">
    <text evidence="1">Belongs to the class-II aminoacyl-tRNA synthetase family.</text>
</comment>